<evidence type="ECO:0000313" key="4">
    <source>
        <dbReference type="EMBL" id="MFC3194049.1"/>
    </source>
</evidence>
<dbReference type="EMBL" id="JBHRTS010000003">
    <property type="protein sequence ID" value="MFC3194049.1"/>
    <property type="molecule type" value="Genomic_DNA"/>
</dbReference>
<sequence>MLLLVSWYASAADRALQDLSGTAQPTAPGFIEDYQSPGDLTVLSSVANLSGITYNWVADQYVTVHQNQYCRYDAQFNELFCGSLACGDCEDIFFLGTADGMYEYALVEEGGSEGSVAIVQAPISTHNLRLDQETVQWLTYANTAGGDSGEGVAFDGVSDTFYVCIEDPQMQVLSFARPAHDDDLSFADGSLSVTEVLSHAQLSAVLGAGADLSSCYFHEFTGRLWLMSHLAHNISDIDFSGVLHGQIELPVSQFEGFTFNHDFSQLIVVSEPNLYQVYHAADLIFEAGFD</sequence>
<dbReference type="RefSeq" id="WP_232781881.1">
    <property type="nucleotide sequence ID" value="NZ_JBHRTS010000003.1"/>
</dbReference>
<keyword evidence="5" id="KW-1185">Reference proteome</keyword>
<proteinExistence type="predicted"/>
<comment type="caution">
    <text evidence="4">The sequence shown here is derived from an EMBL/GenBank/DDBJ whole genome shotgun (WGS) entry which is preliminary data.</text>
</comment>
<protein>
    <submittedName>
        <fullName evidence="4">SdiA-regulated domain-containing protein</fullName>
    </submittedName>
</protein>
<dbReference type="Proteomes" id="UP001595533">
    <property type="component" value="Unassembled WGS sequence"/>
</dbReference>
<gene>
    <name evidence="4" type="ORF">ACFODZ_07330</name>
</gene>
<keyword evidence="2" id="KW-1003">Cell membrane</keyword>
<organism evidence="4 5">
    <name type="scientific">Marinicella sediminis</name>
    <dbReference type="NCBI Taxonomy" id="1792834"/>
    <lineage>
        <taxon>Bacteria</taxon>
        <taxon>Pseudomonadati</taxon>
        <taxon>Pseudomonadota</taxon>
        <taxon>Gammaproteobacteria</taxon>
        <taxon>Lysobacterales</taxon>
        <taxon>Marinicellaceae</taxon>
        <taxon>Marinicella</taxon>
    </lineage>
</organism>
<comment type="subcellular location">
    <subcellularLocation>
        <location evidence="1">Cell membrane</location>
    </subcellularLocation>
</comment>
<dbReference type="Pfam" id="PF06977">
    <property type="entry name" value="SdiA-regulated"/>
    <property type="match status" value="1"/>
</dbReference>
<dbReference type="InterPro" id="IPR009722">
    <property type="entry name" value="YjiK/CarP"/>
</dbReference>
<evidence type="ECO:0000256" key="2">
    <source>
        <dbReference type="ARBA" id="ARBA00022475"/>
    </source>
</evidence>
<reference evidence="5" key="1">
    <citation type="journal article" date="2019" name="Int. J. Syst. Evol. Microbiol.">
        <title>The Global Catalogue of Microorganisms (GCM) 10K type strain sequencing project: providing services to taxonomists for standard genome sequencing and annotation.</title>
        <authorList>
            <consortium name="The Broad Institute Genomics Platform"/>
            <consortium name="The Broad Institute Genome Sequencing Center for Infectious Disease"/>
            <person name="Wu L."/>
            <person name="Ma J."/>
        </authorList>
    </citation>
    <scope>NUCLEOTIDE SEQUENCE [LARGE SCALE GENOMIC DNA]</scope>
    <source>
        <strain evidence="5">KCTC 42953</strain>
    </source>
</reference>
<evidence type="ECO:0000256" key="3">
    <source>
        <dbReference type="ARBA" id="ARBA00023136"/>
    </source>
</evidence>
<evidence type="ECO:0000256" key="1">
    <source>
        <dbReference type="ARBA" id="ARBA00004236"/>
    </source>
</evidence>
<keyword evidence="3" id="KW-0472">Membrane</keyword>
<name>A0ABV7J7Z8_9GAMM</name>
<evidence type="ECO:0000313" key="5">
    <source>
        <dbReference type="Proteomes" id="UP001595533"/>
    </source>
</evidence>
<dbReference type="SUPFAM" id="SSF50956">
    <property type="entry name" value="Thermostable phytase (3-phytase)"/>
    <property type="match status" value="1"/>
</dbReference>
<accession>A0ABV7J7Z8</accession>